<dbReference type="Proteomes" id="UP000246635">
    <property type="component" value="Unassembled WGS sequence"/>
</dbReference>
<evidence type="ECO:0000313" key="2">
    <source>
        <dbReference type="Proteomes" id="UP000246635"/>
    </source>
</evidence>
<proteinExistence type="predicted"/>
<gene>
    <name evidence="1" type="ORF">DFQ01_1282</name>
</gene>
<organism evidence="1 2">
    <name type="scientific">Paenibacillus cellulosilyticus</name>
    <dbReference type="NCBI Taxonomy" id="375489"/>
    <lineage>
        <taxon>Bacteria</taxon>
        <taxon>Bacillati</taxon>
        <taxon>Bacillota</taxon>
        <taxon>Bacilli</taxon>
        <taxon>Bacillales</taxon>
        <taxon>Paenibacillaceae</taxon>
        <taxon>Paenibacillus</taxon>
    </lineage>
</organism>
<protein>
    <submittedName>
        <fullName evidence="1">Uncharacterized protein</fullName>
    </submittedName>
</protein>
<reference evidence="1 2" key="1">
    <citation type="submission" date="2018-05" db="EMBL/GenBank/DDBJ databases">
        <title>Genomic Encyclopedia of Type Strains, Phase III (KMG-III): the genomes of soil and plant-associated and newly described type strains.</title>
        <authorList>
            <person name="Whitman W."/>
        </authorList>
    </citation>
    <scope>NUCLEOTIDE SEQUENCE [LARGE SCALE GENOMIC DNA]</scope>
    <source>
        <strain evidence="1 2">CECT 5696</strain>
    </source>
</reference>
<evidence type="ECO:0000313" key="1">
    <source>
        <dbReference type="EMBL" id="PWV95290.1"/>
    </source>
</evidence>
<sequence>MTPIILTNSSTILLQENLELLDNIGATPDPQLPLLRNKDTMLFLNYAYHVR</sequence>
<accession>A0A2V2YLV3</accession>
<keyword evidence="2" id="KW-1185">Reference proteome</keyword>
<dbReference type="AlphaFoldDB" id="A0A2V2YLV3"/>
<name>A0A2V2YLV3_9BACL</name>
<comment type="caution">
    <text evidence="1">The sequence shown here is derived from an EMBL/GenBank/DDBJ whole genome shotgun (WGS) entry which is preliminary data.</text>
</comment>
<dbReference type="EMBL" id="QGTQ01000028">
    <property type="protein sequence ID" value="PWV95290.1"/>
    <property type="molecule type" value="Genomic_DNA"/>
</dbReference>